<protein>
    <submittedName>
        <fullName evidence="5">Nuclear receptor coactivator 5-like</fullName>
    </submittedName>
</protein>
<dbReference type="GeneID" id="106072379"/>
<feature type="compositionally biased region" description="Pro residues" evidence="2">
    <location>
        <begin position="538"/>
        <end position="549"/>
    </location>
</feature>
<dbReference type="InterPro" id="IPR035979">
    <property type="entry name" value="RBD_domain_sf"/>
</dbReference>
<dbReference type="Gene3D" id="3.40.50.800">
    <property type="entry name" value="Anticodon-binding domain"/>
    <property type="match status" value="1"/>
</dbReference>
<dbReference type="Pfam" id="PF00076">
    <property type="entry name" value="RRM_1"/>
    <property type="match status" value="1"/>
</dbReference>
<dbReference type="InterPro" id="IPR012677">
    <property type="entry name" value="Nucleotide-bd_a/b_plait_sf"/>
</dbReference>
<dbReference type="KEGG" id="bgt:106072379"/>
<dbReference type="InterPro" id="IPR000504">
    <property type="entry name" value="RRM_dom"/>
</dbReference>
<dbReference type="SUPFAM" id="SSF52954">
    <property type="entry name" value="Class II aaRS ABD-related"/>
    <property type="match status" value="1"/>
</dbReference>
<dbReference type="SUPFAM" id="SSF54928">
    <property type="entry name" value="RNA-binding domain, RBD"/>
    <property type="match status" value="1"/>
</dbReference>
<keyword evidence="1" id="KW-0694">RNA-binding</keyword>
<evidence type="ECO:0000256" key="1">
    <source>
        <dbReference type="PROSITE-ProRule" id="PRU00176"/>
    </source>
</evidence>
<accession>A0A9U8EHR6</accession>
<dbReference type="AlphaFoldDB" id="A0A9U8EHR6"/>
<dbReference type="Gene3D" id="3.30.70.330">
    <property type="match status" value="1"/>
</dbReference>
<dbReference type="PROSITE" id="PS50102">
    <property type="entry name" value="RRM"/>
    <property type="match status" value="1"/>
</dbReference>
<evidence type="ECO:0000313" key="5">
    <source>
        <dbReference type="RefSeq" id="XP_013088193.2"/>
    </source>
</evidence>
<gene>
    <name evidence="5" type="primary">LOC106072379</name>
</gene>
<dbReference type="PANTHER" id="PTHR23295:SF6">
    <property type="entry name" value="NEOSIN, ISOFORM A"/>
    <property type="match status" value="1"/>
</dbReference>
<dbReference type="RefSeq" id="XP_013088193.2">
    <property type="nucleotide sequence ID" value="XM_013232739.2"/>
</dbReference>
<feature type="region of interest" description="Disordered" evidence="2">
    <location>
        <begin position="645"/>
        <end position="673"/>
    </location>
</feature>
<evidence type="ECO:0000313" key="4">
    <source>
        <dbReference type="Proteomes" id="UP001165740"/>
    </source>
</evidence>
<sequence>MSLRWLQDDFKRSRSRSSSSSSSAGKKQRVDEFGRTITKVGSSSRSRSHSRGRSRLDDWQGDAGFGRTRGYRETLSREKSKERGRRQKRRDGSSSSSSSSSSDNHTPSTRLVASNKPKYLNARLFVANIVANEIEKEELTKHFEKYGNVVDVLIHPKNYAFIQYLKEEHARLAVEGEQGSTLKGWRLDVKMANEGRRGAGGGRGGRGGADRGGRGSGGGRFNERDSREKRDRSPLSDRPFRGSRRSPGPYPPAIRDFGMRDPYFPPPDPYRRMYPDPWLPPDDPFRPVPYLDPYRDPFALRPPPPIVVECEVFMVNPQLRAYAEAIERRVKDQNIITAVSVIPEGRTSAQMVEELTARDGLFAIFINPQNEQHRSLTLNILHGVPQEHRNMPLDDAIALVGRSFEKYVEGLREKAKAAAAPLTARVFLPATAEVAYLLNLLADNRALTIDELNTVIKYLQERRDKLIDAESRPIVTDDGLIKPIPSQHTNEPVTGTSNEQISAQQDIKNKILSIFTSAGGSIQGVPPANGSNLFPSGTPAPPPPPPPAPAAASASLINFDNPNVQKALDNLIQSSPSLLKNFTSKVSVAATQAVSTSVSSSLSATVNTSTSAVGFGQGNVMLSNLLPHAGPQLQGRMPGAFGDMQGQRMPGNEQGGYGMQGPSGLPGQSMPRY</sequence>
<dbReference type="OMA" id="WRLDVKM"/>
<feature type="compositionally biased region" description="Low complexity" evidence="2">
    <location>
        <begin position="93"/>
        <end position="103"/>
    </location>
</feature>
<dbReference type="SMART" id="SM00360">
    <property type="entry name" value="RRM"/>
    <property type="match status" value="1"/>
</dbReference>
<dbReference type="OrthoDB" id="10044938at2759"/>
<feature type="compositionally biased region" description="Polar residues" evidence="2">
    <location>
        <begin position="486"/>
        <end position="501"/>
    </location>
</feature>
<feature type="domain" description="RRM" evidence="3">
    <location>
        <begin position="122"/>
        <end position="194"/>
    </location>
</feature>
<proteinExistence type="predicted"/>
<dbReference type="GO" id="GO:0003723">
    <property type="term" value="F:RNA binding"/>
    <property type="evidence" value="ECO:0007669"/>
    <property type="project" value="UniProtKB-UniRule"/>
</dbReference>
<feature type="compositionally biased region" description="Gly residues" evidence="2">
    <location>
        <begin position="198"/>
        <end position="207"/>
    </location>
</feature>
<feature type="region of interest" description="Disordered" evidence="2">
    <location>
        <begin position="526"/>
        <end position="552"/>
    </location>
</feature>
<dbReference type="PANTHER" id="PTHR23295">
    <property type="entry name" value="NUCLEAR RECEPTOR COACTIVATOR 5-RELATED"/>
    <property type="match status" value="1"/>
</dbReference>
<organism evidence="4 5">
    <name type="scientific">Biomphalaria glabrata</name>
    <name type="common">Bloodfluke planorb</name>
    <name type="synonym">Freshwater snail</name>
    <dbReference type="NCBI Taxonomy" id="6526"/>
    <lineage>
        <taxon>Eukaryota</taxon>
        <taxon>Metazoa</taxon>
        <taxon>Spiralia</taxon>
        <taxon>Lophotrochozoa</taxon>
        <taxon>Mollusca</taxon>
        <taxon>Gastropoda</taxon>
        <taxon>Heterobranchia</taxon>
        <taxon>Euthyneura</taxon>
        <taxon>Panpulmonata</taxon>
        <taxon>Hygrophila</taxon>
        <taxon>Lymnaeoidea</taxon>
        <taxon>Planorbidae</taxon>
        <taxon>Biomphalaria</taxon>
    </lineage>
</organism>
<evidence type="ECO:0000259" key="3">
    <source>
        <dbReference type="PROSITE" id="PS50102"/>
    </source>
</evidence>
<dbReference type="InterPro" id="IPR036621">
    <property type="entry name" value="Anticodon-bd_dom_sf"/>
</dbReference>
<feature type="region of interest" description="Disordered" evidence="2">
    <location>
        <begin position="193"/>
        <end position="262"/>
    </location>
</feature>
<reference evidence="5" key="1">
    <citation type="submission" date="2025-08" db="UniProtKB">
        <authorList>
            <consortium name="RefSeq"/>
        </authorList>
    </citation>
    <scope>IDENTIFICATION</scope>
</reference>
<name>A0A9U8EHR6_BIOGL</name>
<feature type="region of interest" description="Disordered" evidence="2">
    <location>
        <begin position="477"/>
        <end position="501"/>
    </location>
</feature>
<feature type="compositionally biased region" description="Basic and acidic residues" evidence="2">
    <location>
        <begin position="1"/>
        <end position="12"/>
    </location>
</feature>
<feature type="compositionally biased region" description="Basic and acidic residues" evidence="2">
    <location>
        <begin position="70"/>
        <end position="81"/>
    </location>
</feature>
<dbReference type="InterPro" id="IPR052600">
    <property type="entry name" value="Nuc_rcpt_coact/corep"/>
</dbReference>
<keyword evidence="4" id="KW-1185">Reference proteome</keyword>
<feature type="compositionally biased region" description="Basic and acidic residues" evidence="2">
    <location>
        <begin position="221"/>
        <end position="240"/>
    </location>
</feature>
<evidence type="ECO:0000256" key="2">
    <source>
        <dbReference type="SAM" id="MobiDB-lite"/>
    </source>
</evidence>
<feature type="region of interest" description="Disordered" evidence="2">
    <location>
        <begin position="1"/>
        <end position="114"/>
    </location>
</feature>
<dbReference type="Proteomes" id="UP001165740">
    <property type="component" value="Chromosome 7"/>
</dbReference>